<dbReference type="PaxDb" id="29760-VIT_05s0102g00380.t01"/>
<dbReference type="Proteomes" id="UP000009183">
    <property type="component" value="Chromosome 5"/>
</dbReference>
<organism evidence="2 3">
    <name type="scientific">Vitis vinifera</name>
    <name type="common">Grape</name>
    <dbReference type="NCBI Taxonomy" id="29760"/>
    <lineage>
        <taxon>Eukaryota</taxon>
        <taxon>Viridiplantae</taxon>
        <taxon>Streptophyta</taxon>
        <taxon>Embryophyta</taxon>
        <taxon>Tracheophyta</taxon>
        <taxon>Spermatophyta</taxon>
        <taxon>Magnoliopsida</taxon>
        <taxon>eudicotyledons</taxon>
        <taxon>Gunneridae</taxon>
        <taxon>Pentapetalae</taxon>
        <taxon>rosids</taxon>
        <taxon>Vitales</taxon>
        <taxon>Vitaceae</taxon>
        <taxon>Viteae</taxon>
        <taxon>Vitis</taxon>
    </lineage>
</organism>
<name>D7U1P7_VITVI</name>
<feature type="compositionally biased region" description="Polar residues" evidence="1">
    <location>
        <begin position="71"/>
        <end position="84"/>
    </location>
</feature>
<protein>
    <submittedName>
        <fullName evidence="2">Uncharacterized protein</fullName>
    </submittedName>
</protein>
<dbReference type="InParanoid" id="D7U1P7"/>
<evidence type="ECO:0000313" key="3">
    <source>
        <dbReference type="Proteomes" id="UP000009183"/>
    </source>
</evidence>
<proteinExistence type="predicted"/>
<dbReference type="PANTHER" id="PTHR36376">
    <property type="entry name" value="OS09G0514700 PROTEIN"/>
    <property type="match status" value="1"/>
</dbReference>
<dbReference type="HOGENOM" id="CLU_041978_0_0_1"/>
<accession>D7U1P7</accession>
<dbReference type="OrthoDB" id="603754at2759"/>
<dbReference type="PANTHER" id="PTHR36376:SF1">
    <property type="entry name" value="OS09G0514700 PROTEIN"/>
    <property type="match status" value="1"/>
</dbReference>
<dbReference type="EMBL" id="FN596500">
    <property type="protein sequence ID" value="CBI36663.3"/>
    <property type="molecule type" value="Genomic_DNA"/>
</dbReference>
<keyword evidence="3" id="KW-1185">Reference proteome</keyword>
<dbReference type="AlphaFoldDB" id="D7U1P7"/>
<dbReference type="ExpressionAtlas" id="D7U1P7">
    <property type="expression patterns" value="baseline"/>
</dbReference>
<dbReference type="eggNOG" id="ENOG502S8DR">
    <property type="taxonomic scope" value="Eukaryota"/>
</dbReference>
<gene>
    <name evidence="2" type="ordered locus">VIT_05s0102g00380</name>
</gene>
<dbReference type="FunCoup" id="D7U1P7">
    <property type="interactions" value="583"/>
</dbReference>
<evidence type="ECO:0000313" key="2">
    <source>
        <dbReference type="EMBL" id="CBI36663.3"/>
    </source>
</evidence>
<sequence length="581" mass="62519">MGNKEDEEFYRKIQILSRKELQGLCRIYGLPSDTSVDDLVKLMLSSLERKSVSSISSGDKSSGTKELPLPASSTPQLQRGTQLKSRVEAGKVSCGIIVSRPREEDNNEKYSQTGCKELGICMVAETCTKASGKEISEGFGSSRNTLQETSHSQIVTLRDESGFNSKKDSPKMRSGKNCFDHAREGGAGDFPPIQHRDINIGASSGESASASSTKAPSSLFEYHVRSDEGINLYVDLNSGSSYWTNRLKNEVYVCRHESNQRFQGIHQDLGQRLVASARHDKNLSLWNKLSGCGANDGHVETGSLPSSNLRENGLMEDTPGVDDGSFRSGEVQACSIAVETLGSPEEDQAILLSSRPSSDVQNHMISGTKTCSEDGETTTLNSSVCSFSKVKSTSNSVANSTSDGPKSFNAGEHQNSKLCTEICENSTLQNTSNIVNPSVASGSVEMRLSEDVNHCTSASFSPCGNGGVLHLVNPMHKAETEHGGLANSNVPNQETCRKHLASGAEEREGGTNLAKGTNSIETLQFGNSLDKTCPSQTIHTASLQVRSASVCRPQKDSLPLPTLHCFTSGMLFMVTTFIGEY</sequence>
<reference evidence="3" key="1">
    <citation type="journal article" date="2007" name="Nature">
        <title>The grapevine genome sequence suggests ancestral hexaploidization in major angiosperm phyla.</title>
        <authorList>
            <consortium name="The French-Italian Public Consortium for Grapevine Genome Characterization."/>
            <person name="Jaillon O."/>
            <person name="Aury J.-M."/>
            <person name="Noel B."/>
            <person name="Policriti A."/>
            <person name="Clepet C."/>
            <person name="Casagrande A."/>
            <person name="Choisne N."/>
            <person name="Aubourg S."/>
            <person name="Vitulo N."/>
            <person name="Jubin C."/>
            <person name="Vezzi A."/>
            <person name="Legeai F."/>
            <person name="Hugueney P."/>
            <person name="Dasilva C."/>
            <person name="Horner D."/>
            <person name="Mica E."/>
            <person name="Jublot D."/>
            <person name="Poulain J."/>
            <person name="Bruyere C."/>
            <person name="Billault A."/>
            <person name="Segurens B."/>
            <person name="Gouyvenoux M."/>
            <person name="Ugarte E."/>
            <person name="Cattonaro F."/>
            <person name="Anthouard V."/>
            <person name="Vico V."/>
            <person name="Del Fabbro C."/>
            <person name="Alaux M."/>
            <person name="Di Gaspero G."/>
            <person name="Dumas V."/>
            <person name="Felice N."/>
            <person name="Paillard S."/>
            <person name="Juman I."/>
            <person name="Moroldo M."/>
            <person name="Scalabrin S."/>
            <person name="Canaguier A."/>
            <person name="Le Clainche I."/>
            <person name="Malacrida G."/>
            <person name="Durand E."/>
            <person name="Pesole G."/>
            <person name="Laucou V."/>
            <person name="Chatelet P."/>
            <person name="Merdinoglu D."/>
            <person name="Delledonne M."/>
            <person name="Pezzotti M."/>
            <person name="Lecharny A."/>
            <person name="Scarpelli C."/>
            <person name="Artiguenave F."/>
            <person name="Pe M.E."/>
            <person name="Valle G."/>
            <person name="Morgante M."/>
            <person name="Caboche M."/>
            <person name="Adam-Blondon A.-F."/>
            <person name="Weissenbach J."/>
            <person name="Quetier F."/>
            <person name="Wincker P."/>
        </authorList>
    </citation>
    <scope>NUCLEOTIDE SEQUENCE [LARGE SCALE GENOMIC DNA]</scope>
    <source>
        <strain evidence="3">cv. Pinot noir / PN40024</strain>
    </source>
</reference>
<evidence type="ECO:0000256" key="1">
    <source>
        <dbReference type="SAM" id="MobiDB-lite"/>
    </source>
</evidence>
<dbReference type="OMA" id="CNEMESC"/>
<feature type="region of interest" description="Disordered" evidence="1">
    <location>
        <begin position="53"/>
        <end position="84"/>
    </location>
</feature>